<reference evidence="1 2" key="1">
    <citation type="journal article" date="2018" name="Front. Plant Sci.">
        <title>Red Clover (Trifolium pratense) and Zigzag Clover (T. medium) - A Picture of Genomic Similarities and Differences.</title>
        <authorList>
            <person name="Dluhosova J."/>
            <person name="Istvanek J."/>
            <person name="Nedelnik J."/>
            <person name="Repkova J."/>
        </authorList>
    </citation>
    <scope>NUCLEOTIDE SEQUENCE [LARGE SCALE GENOMIC DNA]</scope>
    <source>
        <strain evidence="2">cv. 10/8</strain>
        <tissue evidence="1">Leaf</tissue>
    </source>
</reference>
<proteinExistence type="predicted"/>
<comment type="caution">
    <text evidence="1">The sequence shown here is derived from an EMBL/GenBank/DDBJ whole genome shotgun (WGS) entry which is preliminary data.</text>
</comment>
<dbReference type="AlphaFoldDB" id="A0A392RPS9"/>
<evidence type="ECO:0000313" key="2">
    <source>
        <dbReference type="Proteomes" id="UP000265520"/>
    </source>
</evidence>
<sequence length="114" mass="12243">TGGQKPPQNSARWSLPAAKADTKVQGISFDRLTIIAAVFLNFRRLNFPPNLFGGFQTAANDFGQLVPFCDGLKPPLSSQKPPLKVFFLKKFLDSFAADLAATNVTKTAGNVCVG</sequence>
<name>A0A392RPS9_9FABA</name>
<dbReference type="Proteomes" id="UP000265520">
    <property type="component" value="Unassembled WGS sequence"/>
</dbReference>
<accession>A0A392RPS9</accession>
<evidence type="ECO:0000313" key="1">
    <source>
        <dbReference type="EMBL" id="MCI38222.1"/>
    </source>
</evidence>
<dbReference type="EMBL" id="LXQA010253309">
    <property type="protein sequence ID" value="MCI38222.1"/>
    <property type="molecule type" value="Genomic_DNA"/>
</dbReference>
<protein>
    <submittedName>
        <fullName evidence="1">Uncharacterized protein</fullName>
    </submittedName>
</protein>
<feature type="non-terminal residue" evidence="1">
    <location>
        <position position="1"/>
    </location>
</feature>
<organism evidence="1 2">
    <name type="scientific">Trifolium medium</name>
    <dbReference type="NCBI Taxonomy" id="97028"/>
    <lineage>
        <taxon>Eukaryota</taxon>
        <taxon>Viridiplantae</taxon>
        <taxon>Streptophyta</taxon>
        <taxon>Embryophyta</taxon>
        <taxon>Tracheophyta</taxon>
        <taxon>Spermatophyta</taxon>
        <taxon>Magnoliopsida</taxon>
        <taxon>eudicotyledons</taxon>
        <taxon>Gunneridae</taxon>
        <taxon>Pentapetalae</taxon>
        <taxon>rosids</taxon>
        <taxon>fabids</taxon>
        <taxon>Fabales</taxon>
        <taxon>Fabaceae</taxon>
        <taxon>Papilionoideae</taxon>
        <taxon>50 kb inversion clade</taxon>
        <taxon>NPAAA clade</taxon>
        <taxon>Hologalegina</taxon>
        <taxon>IRL clade</taxon>
        <taxon>Trifolieae</taxon>
        <taxon>Trifolium</taxon>
    </lineage>
</organism>
<keyword evidence="2" id="KW-1185">Reference proteome</keyword>